<gene>
    <name evidence="2" type="ORF">ACFPFM_40045</name>
</gene>
<dbReference type="EMBL" id="JBHSJB010000050">
    <property type="protein sequence ID" value="MFC5059942.1"/>
    <property type="molecule type" value="Genomic_DNA"/>
</dbReference>
<name>A0ABV9YE13_9PSEU</name>
<keyword evidence="3" id="KW-1185">Reference proteome</keyword>
<protein>
    <recommendedName>
        <fullName evidence="4">Core-binding (CB) domain-containing protein</fullName>
    </recommendedName>
</protein>
<dbReference type="RefSeq" id="WP_344042406.1">
    <property type="nucleotide sequence ID" value="NZ_BAAAKE010000034.1"/>
</dbReference>
<sequence length="247" mass="26998">MIRLITTGAHPASPIRRARVLLDLDTSVGPEAVRSYTSALPVAFAGVAELNEPGPARERLHTDIRTAWGHRQPATFNAKRAAVASALAYFVEQEWIGDAEAVLHGLRREHQPTDSRVRPRAEIDQLVIDRRWPLEDRTPWSMLYATAAHAEEVLRLDVEDLARANRRARTKHKGGKPEGRTICGVRGGAGRRHEPAGVRRAPWSASSAWRQRAVASGGEVVGEGPKPAHAVAAGAEAEERERRAPTG</sequence>
<organism evidence="2 3">
    <name type="scientific">Saccharothrix xinjiangensis</name>
    <dbReference type="NCBI Taxonomy" id="204798"/>
    <lineage>
        <taxon>Bacteria</taxon>
        <taxon>Bacillati</taxon>
        <taxon>Actinomycetota</taxon>
        <taxon>Actinomycetes</taxon>
        <taxon>Pseudonocardiales</taxon>
        <taxon>Pseudonocardiaceae</taxon>
        <taxon>Saccharothrix</taxon>
    </lineage>
</organism>
<feature type="compositionally biased region" description="Basic and acidic residues" evidence="1">
    <location>
        <begin position="237"/>
        <end position="247"/>
    </location>
</feature>
<evidence type="ECO:0000313" key="3">
    <source>
        <dbReference type="Proteomes" id="UP001595833"/>
    </source>
</evidence>
<evidence type="ECO:0000313" key="2">
    <source>
        <dbReference type="EMBL" id="MFC5059942.1"/>
    </source>
</evidence>
<proteinExistence type="predicted"/>
<accession>A0ABV9YE13</accession>
<comment type="caution">
    <text evidence="2">The sequence shown here is derived from an EMBL/GenBank/DDBJ whole genome shotgun (WGS) entry which is preliminary data.</text>
</comment>
<reference evidence="3" key="1">
    <citation type="journal article" date="2019" name="Int. J. Syst. Evol. Microbiol.">
        <title>The Global Catalogue of Microorganisms (GCM) 10K type strain sequencing project: providing services to taxonomists for standard genome sequencing and annotation.</title>
        <authorList>
            <consortium name="The Broad Institute Genomics Platform"/>
            <consortium name="The Broad Institute Genome Sequencing Center for Infectious Disease"/>
            <person name="Wu L."/>
            <person name="Ma J."/>
        </authorList>
    </citation>
    <scope>NUCLEOTIDE SEQUENCE [LARGE SCALE GENOMIC DNA]</scope>
    <source>
        <strain evidence="3">KCTC 12848</strain>
    </source>
</reference>
<evidence type="ECO:0008006" key="4">
    <source>
        <dbReference type="Google" id="ProtNLM"/>
    </source>
</evidence>
<feature type="region of interest" description="Disordered" evidence="1">
    <location>
        <begin position="167"/>
        <end position="247"/>
    </location>
</feature>
<evidence type="ECO:0000256" key="1">
    <source>
        <dbReference type="SAM" id="MobiDB-lite"/>
    </source>
</evidence>
<dbReference type="Proteomes" id="UP001595833">
    <property type="component" value="Unassembled WGS sequence"/>
</dbReference>
<feature type="compositionally biased region" description="Low complexity" evidence="1">
    <location>
        <begin position="222"/>
        <end position="235"/>
    </location>
</feature>